<evidence type="ECO:0000256" key="1">
    <source>
        <dbReference type="ARBA" id="ARBA00001947"/>
    </source>
</evidence>
<dbReference type="Gene3D" id="3.40.50.1220">
    <property type="entry name" value="TPP-binding domain"/>
    <property type="match status" value="1"/>
</dbReference>
<accession>A0A9N9S2W0</accession>
<dbReference type="InterPro" id="IPR050134">
    <property type="entry name" value="NAD-dep_sirtuin_deacylases"/>
</dbReference>
<dbReference type="Proteomes" id="UP001153620">
    <property type="component" value="Chromosome 3"/>
</dbReference>
<evidence type="ECO:0000313" key="14">
    <source>
        <dbReference type="Proteomes" id="UP001153620"/>
    </source>
</evidence>
<dbReference type="GO" id="GO:0033553">
    <property type="term" value="C:rDNA heterochromatin"/>
    <property type="evidence" value="ECO:0007669"/>
    <property type="project" value="TreeGrafter"/>
</dbReference>
<dbReference type="Gene3D" id="3.30.1600.10">
    <property type="entry name" value="SIR2/SIRT2 'Small Domain"/>
    <property type="match status" value="1"/>
</dbReference>
<evidence type="ECO:0000313" key="13">
    <source>
        <dbReference type="EMBL" id="CAG9807609.1"/>
    </source>
</evidence>
<evidence type="ECO:0000256" key="11">
    <source>
        <dbReference type="SAM" id="MobiDB-lite"/>
    </source>
</evidence>
<keyword evidence="9" id="KW-0539">Nucleus</keyword>
<dbReference type="EMBL" id="OU895879">
    <property type="protein sequence ID" value="CAG9807609.1"/>
    <property type="molecule type" value="Genomic_DNA"/>
</dbReference>
<dbReference type="GO" id="GO:0003714">
    <property type="term" value="F:transcription corepressor activity"/>
    <property type="evidence" value="ECO:0007669"/>
    <property type="project" value="TreeGrafter"/>
</dbReference>
<reference evidence="13" key="1">
    <citation type="submission" date="2022-01" db="EMBL/GenBank/DDBJ databases">
        <authorList>
            <person name="King R."/>
        </authorList>
    </citation>
    <scope>NUCLEOTIDE SEQUENCE</scope>
</reference>
<comment type="cofactor">
    <cofactor evidence="1">
        <name>Zn(2+)</name>
        <dbReference type="ChEBI" id="CHEBI:29105"/>
    </cofactor>
</comment>
<sequence length="604" mass="68623">MEDIEKSKNLDLKKGPLDCKNLNIYDLDNIQETDDMTETSDSGNYSQYEEGSSENTSETFAQQSSKIINPYQMSDDEDDSDESDDSDYDDSENVKKVDTTSVYNWVRQQIQRGMNPRIIIQNLLHNFDVPEDMSEAMLWRIISLAITPQRDRLENVRSFDDAVHLIKFARNIIILTGAGVSVSCGIPDFRSRDGIYSRLSREYPNLPDPQSMFDIKYFTQDPRPFYKFAREIYPGQFKPSASHLFIKKMEDRGVLLRNYTQNIDTLERIADISRLVECHGSFQYARCTKCRYRISGDDIRDHIFQQRIPLCHICNKNVTTTFHIDENLADETQNSEQLKQLVEMGVFKPEIVFFGEELPDDFHESIDADRHKCDLLIVIGSSLKVKPVAMIPNLIASHIPQILINREPLPHMNFDVNLFGDSDIIVNHISKMIEENNGYEETCDASCLLKEVTVTLPSKKIIEEVAPGNDITENPIPQHDAHSSNIDNLSSLLPSNSYARISPNSRSYIFHGAEVTLDNIDDDDSDISDEFSEGDDMENVASPIQASDENEILSLISPETTANSSFSDKSEISENVNDDDDEDFGPSSIKKPKLDDTTTKNSIL</sequence>
<dbReference type="InterPro" id="IPR026590">
    <property type="entry name" value="Ssirtuin_cat_dom"/>
</dbReference>
<feature type="compositionally biased region" description="Basic and acidic residues" evidence="11">
    <location>
        <begin position="1"/>
        <end position="17"/>
    </location>
</feature>
<dbReference type="CDD" id="cd01408">
    <property type="entry name" value="SIRT1"/>
    <property type="match status" value="1"/>
</dbReference>
<proteinExistence type="inferred from homology"/>
<feature type="compositionally biased region" description="Acidic residues" evidence="11">
    <location>
        <begin position="74"/>
        <end position="91"/>
    </location>
</feature>
<gene>
    <name evidence="13" type="ORF">CHIRRI_LOCUS10455</name>
</gene>
<evidence type="ECO:0000256" key="7">
    <source>
        <dbReference type="ARBA" id="ARBA00022833"/>
    </source>
</evidence>
<evidence type="ECO:0000256" key="3">
    <source>
        <dbReference type="ARBA" id="ARBA00006924"/>
    </source>
</evidence>
<dbReference type="PANTHER" id="PTHR11085:SF9">
    <property type="entry name" value="NAD-DEPENDENT PROTEIN DEACETYLASE SIRTUIN-1"/>
    <property type="match status" value="1"/>
</dbReference>
<organism evidence="13 14">
    <name type="scientific">Chironomus riparius</name>
    <dbReference type="NCBI Taxonomy" id="315576"/>
    <lineage>
        <taxon>Eukaryota</taxon>
        <taxon>Metazoa</taxon>
        <taxon>Ecdysozoa</taxon>
        <taxon>Arthropoda</taxon>
        <taxon>Hexapoda</taxon>
        <taxon>Insecta</taxon>
        <taxon>Pterygota</taxon>
        <taxon>Neoptera</taxon>
        <taxon>Endopterygota</taxon>
        <taxon>Diptera</taxon>
        <taxon>Nematocera</taxon>
        <taxon>Chironomoidea</taxon>
        <taxon>Chironomidae</taxon>
        <taxon>Chironominae</taxon>
        <taxon>Chironomus</taxon>
    </lineage>
</organism>
<feature type="binding site" evidence="10">
    <location>
        <position position="311"/>
    </location>
    <ligand>
        <name>Zn(2+)</name>
        <dbReference type="ChEBI" id="CHEBI:29105"/>
    </ligand>
</feature>
<dbReference type="InterPro" id="IPR026591">
    <property type="entry name" value="Sirtuin_cat_small_dom_sf"/>
</dbReference>
<evidence type="ECO:0000256" key="10">
    <source>
        <dbReference type="PROSITE-ProRule" id="PRU00236"/>
    </source>
</evidence>
<keyword evidence="6 10" id="KW-0479">Metal-binding</keyword>
<feature type="compositionally biased region" description="Polar residues" evidence="11">
    <location>
        <begin position="558"/>
        <end position="567"/>
    </location>
</feature>
<dbReference type="InterPro" id="IPR003000">
    <property type="entry name" value="Sirtuin"/>
</dbReference>
<feature type="binding site" evidence="10">
    <location>
        <position position="287"/>
    </location>
    <ligand>
        <name>Zn(2+)</name>
        <dbReference type="ChEBI" id="CHEBI:29105"/>
    </ligand>
</feature>
<dbReference type="PANTHER" id="PTHR11085">
    <property type="entry name" value="NAD-DEPENDENT PROTEIN DEACYLASE SIRTUIN-5, MITOCHONDRIAL-RELATED"/>
    <property type="match status" value="1"/>
</dbReference>
<dbReference type="InterPro" id="IPR029035">
    <property type="entry name" value="DHS-like_NAD/FAD-binding_dom"/>
</dbReference>
<comment type="subcellular location">
    <subcellularLocation>
        <location evidence="2">Nucleus</location>
    </subcellularLocation>
</comment>
<dbReference type="OrthoDB" id="424302at2759"/>
<evidence type="ECO:0000256" key="8">
    <source>
        <dbReference type="ARBA" id="ARBA00023027"/>
    </source>
</evidence>
<dbReference type="SUPFAM" id="SSF52467">
    <property type="entry name" value="DHS-like NAD/FAD-binding domain"/>
    <property type="match status" value="1"/>
</dbReference>
<feature type="compositionally biased region" description="Acidic residues" evidence="11">
    <location>
        <begin position="29"/>
        <end position="38"/>
    </location>
</feature>
<keyword evidence="5" id="KW-0808">Transferase</keyword>
<evidence type="ECO:0000256" key="6">
    <source>
        <dbReference type="ARBA" id="ARBA00022723"/>
    </source>
</evidence>
<dbReference type="GO" id="GO:0046872">
    <property type="term" value="F:metal ion binding"/>
    <property type="evidence" value="ECO:0007669"/>
    <property type="project" value="UniProtKB-KW"/>
</dbReference>
<comment type="similarity">
    <text evidence="3">Belongs to the sirtuin family. Class I subfamily.</text>
</comment>
<dbReference type="GO" id="GO:0070403">
    <property type="term" value="F:NAD+ binding"/>
    <property type="evidence" value="ECO:0007669"/>
    <property type="project" value="InterPro"/>
</dbReference>
<dbReference type="Pfam" id="PF02146">
    <property type="entry name" value="SIR2"/>
    <property type="match status" value="1"/>
</dbReference>
<evidence type="ECO:0000256" key="2">
    <source>
        <dbReference type="ARBA" id="ARBA00004123"/>
    </source>
</evidence>
<feature type="region of interest" description="Disordered" evidence="11">
    <location>
        <begin position="558"/>
        <end position="604"/>
    </location>
</feature>
<evidence type="ECO:0000256" key="4">
    <source>
        <dbReference type="ARBA" id="ARBA00012928"/>
    </source>
</evidence>
<protein>
    <recommendedName>
        <fullName evidence="4">protein acetyllysine N-acetyltransferase</fullName>
        <ecNumber evidence="4">2.3.1.286</ecNumber>
    </recommendedName>
</protein>
<evidence type="ECO:0000256" key="5">
    <source>
        <dbReference type="ARBA" id="ARBA00022679"/>
    </source>
</evidence>
<evidence type="ECO:0000259" key="12">
    <source>
        <dbReference type="PROSITE" id="PS50305"/>
    </source>
</evidence>
<feature type="active site" description="Proton acceptor" evidence="10">
    <location>
        <position position="279"/>
    </location>
</feature>
<dbReference type="GO" id="GO:0005654">
    <property type="term" value="C:nucleoplasm"/>
    <property type="evidence" value="ECO:0007669"/>
    <property type="project" value="TreeGrafter"/>
</dbReference>
<dbReference type="EC" id="2.3.1.286" evidence="4"/>
<feature type="compositionally biased region" description="Polar residues" evidence="11">
    <location>
        <begin position="39"/>
        <end position="67"/>
    </location>
</feature>
<dbReference type="GO" id="GO:0002039">
    <property type="term" value="F:p53 binding"/>
    <property type="evidence" value="ECO:0007669"/>
    <property type="project" value="TreeGrafter"/>
</dbReference>
<feature type="binding site" evidence="10">
    <location>
        <position position="290"/>
    </location>
    <ligand>
        <name>Zn(2+)</name>
        <dbReference type="ChEBI" id="CHEBI:29105"/>
    </ligand>
</feature>
<feature type="region of interest" description="Disordered" evidence="11">
    <location>
        <begin position="1"/>
        <end position="93"/>
    </location>
</feature>
<feature type="binding site" evidence="10">
    <location>
        <position position="314"/>
    </location>
    <ligand>
        <name>Zn(2+)</name>
        <dbReference type="ChEBI" id="CHEBI:29105"/>
    </ligand>
</feature>
<keyword evidence="7 10" id="KW-0862">Zinc</keyword>
<name>A0A9N9S2W0_9DIPT</name>
<keyword evidence="8" id="KW-0520">NAD</keyword>
<dbReference type="PROSITE" id="PS50305">
    <property type="entry name" value="SIRTUIN"/>
    <property type="match status" value="1"/>
</dbReference>
<dbReference type="FunFam" id="3.30.1600.10:FF:000013">
    <property type="entry name" value="NAD-dependent protein deacetylase sirtuin-1"/>
    <property type="match status" value="1"/>
</dbReference>
<dbReference type="GO" id="GO:0017136">
    <property type="term" value="F:histone deacetylase activity, NAD-dependent"/>
    <property type="evidence" value="ECO:0007669"/>
    <property type="project" value="TreeGrafter"/>
</dbReference>
<keyword evidence="14" id="KW-1185">Reference proteome</keyword>
<dbReference type="AlphaFoldDB" id="A0A9N9S2W0"/>
<dbReference type="GO" id="GO:0005637">
    <property type="term" value="C:nuclear inner membrane"/>
    <property type="evidence" value="ECO:0007669"/>
    <property type="project" value="TreeGrafter"/>
</dbReference>
<reference evidence="13" key="2">
    <citation type="submission" date="2022-10" db="EMBL/GenBank/DDBJ databases">
        <authorList>
            <consortium name="ENA_rothamsted_submissions"/>
            <consortium name="culmorum"/>
            <person name="King R."/>
        </authorList>
    </citation>
    <scope>NUCLEOTIDE SEQUENCE</scope>
</reference>
<evidence type="ECO:0000256" key="9">
    <source>
        <dbReference type="ARBA" id="ARBA00023242"/>
    </source>
</evidence>
<feature type="domain" description="Deacetylase sirtuin-type" evidence="12">
    <location>
        <begin position="152"/>
        <end position="451"/>
    </location>
</feature>